<keyword evidence="1" id="KW-1133">Transmembrane helix</keyword>
<dbReference type="Proteomes" id="UP000218334">
    <property type="component" value="Unassembled WGS sequence"/>
</dbReference>
<sequence>MLHVPLGLTLSSLFLAGTIIVHPIQGMWVNWRTSLSMFSALDRPCPVLQTYAMNPSAWYE</sequence>
<keyword evidence="1" id="KW-0812">Transmembrane</keyword>
<dbReference type="AlphaFoldDB" id="A0A2H3BH14"/>
<reference evidence="3" key="1">
    <citation type="journal article" date="2017" name="Nat. Ecol. Evol.">
        <title>Genome expansion and lineage-specific genetic innovations in the forest pathogenic fungi Armillaria.</title>
        <authorList>
            <person name="Sipos G."/>
            <person name="Prasanna A.N."/>
            <person name="Walter M.C."/>
            <person name="O'Connor E."/>
            <person name="Balint B."/>
            <person name="Krizsan K."/>
            <person name="Kiss B."/>
            <person name="Hess J."/>
            <person name="Varga T."/>
            <person name="Slot J."/>
            <person name="Riley R."/>
            <person name="Boka B."/>
            <person name="Rigling D."/>
            <person name="Barry K."/>
            <person name="Lee J."/>
            <person name="Mihaltcheva S."/>
            <person name="LaButti K."/>
            <person name="Lipzen A."/>
            <person name="Waldron R."/>
            <person name="Moloney N.M."/>
            <person name="Sperisen C."/>
            <person name="Kredics L."/>
            <person name="Vagvoelgyi C."/>
            <person name="Patrignani A."/>
            <person name="Fitzpatrick D."/>
            <person name="Nagy I."/>
            <person name="Doyle S."/>
            <person name="Anderson J.B."/>
            <person name="Grigoriev I.V."/>
            <person name="Gueldener U."/>
            <person name="Muensterkoetter M."/>
            <person name="Nagy L.G."/>
        </authorList>
    </citation>
    <scope>NUCLEOTIDE SEQUENCE [LARGE SCALE GENOMIC DNA]</scope>
    <source>
        <strain evidence="3">28-4</strain>
    </source>
</reference>
<organism evidence="2 3">
    <name type="scientific">Armillaria solidipes</name>
    <dbReference type="NCBI Taxonomy" id="1076256"/>
    <lineage>
        <taxon>Eukaryota</taxon>
        <taxon>Fungi</taxon>
        <taxon>Dikarya</taxon>
        <taxon>Basidiomycota</taxon>
        <taxon>Agaricomycotina</taxon>
        <taxon>Agaricomycetes</taxon>
        <taxon>Agaricomycetidae</taxon>
        <taxon>Agaricales</taxon>
        <taxon>Marasmiineae</taxon>
        <taxon>Physalacriaceae</taxon>
        <taxon>Armillaria</taxon>
    </lineage>
</organism>
<keyword evidence="1" id="KW-0472">Membrane</keyword>
<evidence type="ECO:0000256" key="1">
    <source>
        <dbReference type="SAM" id="Phobius"/>
    </source>
</evidence>
<keyword evidence="3" id="KW-1185">Reference proteome</keyword>
<evidence type="ECO:0000313" key="2">
    <source>
        <dbReference type="EMBL" id="PBK70161.1"/>
    </source>
</evidence>
<name>A0A2H3BH14_9AGAR</name>
<accession>A0A2H3BH14</accession>
<proteinExistence type="predicted"/>
<evidence type="ECO:0000313" key="3">
    <source>
        <dbReference type="Proteomes" id="UP000218334"/>
    </source>
</evidence>
<protein>
    <submittedName>
        <fullName evidence="2">Uncharacterized protein</fullName>
    </submittedName>
</protein>
<feature type="transmembrane region" description="Helical" evidence="1">
    <location>
        <begin position="6"/>
        <end position="29"/>
    </location>
</feature>
<gene>
    <name evidence="2" type="ORF">ARMSODRAFT_956243</name>
</gene>
<dbReference type="EMBL" id="KZ293427">
    <property type="protein sequence ID" value="PBK70161.1"/>
    <property type="molecule type" value="Genomic_DNA"/>
</dbReference>